<dbReference type="STRING" id="395961.Cyan7425_2272"/>
<dbReference type="PROSITE" id="PS51764">
    <property type="entry name" value="GH26"/>
    <property type="match status" value="1"/>
</dbReference>
<dbReference type="PANTHER" id="PTHR24104">
    <property type="entry name" value="E3 UBIQUITIN-PROTEIN LIGASE NHLRC1-RELATED"/>
    <property type="match status" value="1"/>
</dbReference>
<dbReference type="InterPro" id="IPR000805">
    <property type="entry name" value="Glyco_hydro_26"/>
</dbReference>
<comment type="similarity">
    <text evidence="1 6">Belongs to the glycosyl hydrolase 26 family.</text>
</comment>
<dbReference type="KEGG" id="cyn:Cyan7425_2272"/>
<dbReference type="CDD" id="cd05819">
    <property type="entry name" value="NHL"/>
    <property type="match status" value="1"/>
</dbReference>
<keyword evidence="2" id="KW-0677">Repeat</keyword>
<dbReference type="Gene3D" id="3.20.20.80">
    <property type="entry name" value="Glycosidases"/>
    <property type="match status" value="1"/>
</dbReference>
<dbReference type="Gene3D" id="2.120.10.30">
    <property type="entry name" value="TolB, C-terminal domain"/>
    <property type="match status" value="1"/>
</dbReference>
<feature type="active site" description="Proton donor" evidence="6">
    <location>
        <position position="529"/>
    </location>
</feature>
<feature type="repeat" description="NHL" evidence="5">
    <location>
        <begin position="175"/>
        <end position="218"/>
    </location>
</feature>
<gene>
    <name evidence="8" type="ordered locus">Cyan7425_2272</name>
</gene>
<evidence type="ECO:0000256" key="5">
    <source>
        <dbReference type="PROSITE-ProRule" id="PRU00504"/>
    </source>
</evidence>
<dbReference type="EMBL" id="CP001344">
    <property type="protein sequence ID" value="ACL44632.1"/>
    <property type="molecule type" value="Genomic_DNA"/>
</dbReference>
<dbReference type="HOGENOM" id="CLU_388174_0_0_3"/>
<keyword evidence="4 6" id="KW-0326">Glycosidase</keyword>
<evidence type="ECO:0000313" key="8">
    <source>
        <dbReference type="EMBL" id="ACL44632.1"/>
    </source>
</evidence>
<organism evidence="8">
    <name type="scientific">Cyanothece sp. (strain PCC 7425 / ATCC 29141)</name>
    <dbReference type="NCBI Taxonomy" id="395961"/>
    <lineage>
        <taxon>Bacteria</taxon>
        <taxon>Bacillati</taxon>
        <taxon>Cyanobacteriota</taxon>
        <taxon>Cyanophyceae</taxon>
        <taxon>Gomontiellales</taxon>
        <taxon>Cyanothecaceae</taxon>
        <taxon>Cyanothece</taxon>
    </lineage>
</organism>
<evidence type="ECO:0000256" key="4">
    <source>
        <dbReference type="ARBA" id="ARBA00023295"/>
    </source>
</evidence>
<protein>
    <submittedName>
        <fullName evidence="8">Glycoside hydrolase family 26</fullName>
    </submittedName>
</protein>
<proteinExistence type="inferred from homology"/>
<dbReference type="Pfam" id="PF01436">
    <property type="entry name" value="NHL"/>
    <property type="match status" value="2"/>
</dbReference>
<reference evidence="8" key="1">
    <citation type="submission" date="2009-01" db="EMBL/GenBank/DDBJ databases">
        <title>Complete sequence of chromosome Cyanothece sp. PCC 7425.</title>
        <authorList>
            <consortium name="US DOE Joint Genome Institute"/>
            <person name="Lucas S."/>
            <person name="Copeland A."/>
            <person name="Lapidus A."/>
            <person name="Glavina del Rio T."/>
            <person name="Dalin E."/>
            <person name="Tice H."/>
            <person name="Bruce D."/>
            <person name="Goodwin L."/>
            <person name="Pitluck S."/>
            <person name="Sims D."/>
            <person name="Meineke L."/>
            <person name="Brettin T."/>
            <person name="Detter J.C."/>
            <person name="Han C."/>
            <person name="Larimer F."/>
            <person name="Land M."/>
            <person name="Hauser L."/>
            <person name="Kyrpides N."/>
            <person name="Ovchinnikova G."/>
            <person name="Liberton M."/>
            <person name="Stoeckel J."/>
            <person name="Banerjee A."/>
            <person name="Singh A."/>
            <person name="Page L."/>
            <person name="Sato H."/>
            <person name="Zhao L."/>
            <person name="Sherman L."/>
            <person name="Pakrasi H."/>
            <person name="Richardson P."/>
        </authorList>
    </citation>
    <scope>NUCLEOTIDE SEQUENCE</scope>
    <source>
        <strain evidence="8">PCC 7425</strain>
    </source>
</reference>
<evidence type="ECO:0000256" key="6">
    <source>
        <dbReference type="PROSITE-ProRule" id="PRU01100"/>
    </source>
</evidence>
<evidence type="ECO:0000256" key="1">
    <source>
        <dbReference type="ARBA" id="ARBA00007754"/>
    </source>
</evidence>
<dbReference type="eggNOG" id="COG3391">
    <property type="taxonomic scope" value="Bacteria"/>
</dbReference>
<dbReference type="GO" id="GO:0016985">
    <property type="term" value="F:mannan endo-1,4-beta-mannosidase activity"/>
    <property type="evidence" value="ECO:0007669"/>
    <property type="project" value="InterPro"/>
</dbReference>
<dbReference type="Gene3D" id="2.40.10.500">
    <property type="match status" value="1"/>
</dbReference>
<evidence type="ECO:0000256" key="3">
    <source>
        <dbReference type="ARBA" id="ARBA00022801"/>
    </source>
</evidence>
<dbReference type="InterPro" id="IPR022790">
    <property type="entry name" value="GH26_dom"/>
</dbReference>
<dbReference type="Pfam" id="PF02156">
    <property type="entry name" value="Glyco_hydro_26"/>
    <property type="match status" value="1"/>
</dbReference>
<feature type="repeat" description="NHL" evidence="5">
    <location>
        <begin position="75"/>
        <end position="116"/>
    </location>
</feature>
<dbReference type="CAZy" id="GH26">
    <property type="family name" value="Glycoside Hydrolase Family 26"/>
</dbReference>
<accession>B8HW53</accession>
<evidence type="ECO:0000259" key="7">
    <source>
        <dbReference type="PROSITE" id="PS51764"/>
    </source>
</evidence>
<dbReference type="InterPro" id="IPR017853">
    <property type="entry name" value="GH"/>
</dbReference>
<dbReference type="eggNOG" id="COG4124">
    <property type="taxonomic scope" value="Bacteria"/>
</dbReference>
<feature type="active site" description="Nucleophile" evidence="6">
    <location>
        <position position="639"/>
    </location>
</feature>
<dbReference type="InterPro" id="IPR050952">
    <property type="entry name" value="TRIM-NHL_E3_ligases"/>
</dbReference>
<dbReference type="OrthoDB" id="9811352at2"/>
<dbReference type="SUPFAM" id="SSF51445">
    <property type="entry name" value="(Trans)glycosidases"/>
    <property type="match status" value="1"/>
</dbReference>
<name>B8HW53_CYAP4</name>
<dbReference type="AlphaFoldDB" id="B8HW53"/>
<dbReference type="GO" id="GO:0006080">
    <property type="term" value="P:substituted mannan metabolic process"/>
    <property type="evidence" value="ECO:0007669"/>
    <property type="project" value="InterPro"/>
</dbReference>
<dbReference type="SUPFAM" id="SSF63829">
    <property type="entry name" value="Calcium-dependent phosphotriesterase"/>
    <property type="match status" value="1"/>
</dbReference>
<sequence length="711" mass="77431">MLFLLSFIVKIDRLTHQSTQTAKGLFRPRVWVALLVWGGCWLGVPAEAGPGYRLLGQPTLADTSLASRCPLANAQFNFLNNGGFEMYGPSGIAVDPRGRLYVTDFGGQRVLTWPNFAALQRCQAADGVIGAGVLAGPESVAIDPRTETIFVADTLSHTVRSYRRTGTTWNPVVTLGTPGQSGNGLNQFNFPRGLAVDANGRLFVADDFNNRVLIFNAPFSNGEFAADSIGGFANGGFSGPKGLAMVGQTLFVADYNKNRVLRFTGPFKTPNQVYAATAIFTGVTNPVDVGIHPDGSLLVTDQGNQRIARYKNAVLSGSVNAPSSTFADNIGPEPLGVAADRLGQIYIADYRDFRVLIRTERLKTAPINSASTATTKALLADLYARPKRTTQRVAIGQQLITWKYGPKTDPDAWYGAWLKMEQRGWPLPKIMGGELKDLMSYPGFSPNQNALNELIRFGQSGQIVTLVWHPPNPTGGGFGKPISTAALRDMVKPNTAIGRRWQTQLNRAAAVLTQFRDAGVPVLFRPLHEQNGNFFWWGDNGASQAALLERQVAWNAMWRNMVTELTVRKGLNNLLFVFGTNQVNYSEVAPPLTYYPGSAWADVVSMDVYQDQLNLAGSDRGLQHYAALIGTGKPFGLAEFGQSFDQNGTGPNGSAWDARTLTRRVRDSYPRAAFATAWYSSVEGGKPYIFALPDVSFGLQLLRDALIDTQP</sequence>
<dbReference type="GO" id="GO:0008270">
    <property type="term" value="F:zinc ion binding"/>
    <property type="evidence" value="ECO:0007669"/>
    <property type="project" value="UniProtKB-KW"/>
</dbReference>
<dbReference type="InterPro" id="IPR001258">
    <property type="entry name" value="NHL_repeat"/>
</dbReference>
<evidence type="ECO:0000256" key="2">
    <source>
        <dbReference type="ARBA" id="ARBA00022737"/>
    </source>
</evidence>
<dbReference type="PANTHER" id="PTHR24104:SF25">
    <property type="entry name" value="PROTEIN LIN-41"/>
    <property type="match status" value="1"/>
</dbReference>
<dbReference type="PRINTS" id="PR00739">
    <property type="entry name" value="GLHYDRLASE26"/>
</dbReference>
<keyword evidence="3 6" id="KW-0378">Hydrolase</keyword>
<feature type="domain" description="GH26" evidence="7">
    <location>
        <begin position="373"/>
        <end position="711"/>
    </location>
</feature>
<dbReference type="PROSITE" id="PS51125">
    <property type="entry name" value="NHL"/>
    <property type="match status" value="2"/>
</dbReference>
<dbReference type="InterPro" id="IPR011042">
    <property type="entry name" value="6-blade_b-propeller_TolB-like"/>
</dbReference>